<dbReference type="EMBL" id="FOVH01000004">
    <property type="protein sequence ID" value="SFO19589.1"/>
    <property type="molecule type" value="Genomic_DNA"/>
</dbReference>
<proteinExistence type="predicted"/>
<evidence type="ECO:0000313" key="4">
    <source>
        <dbReference type="Proteomes" id="UP000183413"/>
    </source>
</evidence>
<dbReference type="Pfam" id="PF23636">
    <property type="entry name" value="DUF7144"/>
    <property type="match status" value="1"/>
</dbReference>
<protein>
    <recommendedName>
        <fullName evidence="2">DUF7144 domain-containing protein</fullName>
    </recommendedName>
</protein>
<evidence type="ECO:0000259" key="2">
    <source>
        <dbReference type="Pfam" id="PF23636"/>
    </source>
</evidence>
<sequence length="145" mass="15400">MTQGVHSPVGGGRAPVSGWAVGFAVFAGCMMIMVGLFGAIVGIAAIVDDDLYVVRGDYVFTWDLTAWGWIHLVLGIIVVAAGAAVFTGRAWARALGIVLAVLSAIANFIFLPYYPVWSIVIIALDIAVIWSLARYSRQAAAETWG</sequence>
<feature type="domain" description="DUF7144" evidence="2">
    <location>
        <begin position="24"/>
        <end position="136"/>
    </location>
</feature>
<evidence type="ECO:0000313" key="3">
    <source>
        <dbReference type="EMBL" id="SFO19589.1"/>
    </source>
</evidence>
<accession>A0A1I5F7H3</accession>
<dbReference type="InterPro" id="IPR055568">
    <property type="entry name" value="DUF7144"/>
</dbReference>
<dbReference type="AlphaFoldDB" id="A0A1I5F7H3"/>
<gene>
    <name evidence="3" type="ORF">SAMN04489713_104460</name>
</gene>
<dbReference type="STRING" id="1993.SAMN04489713_104460"/>
<feature type="transmembrane region" description="Helical" evidence="1">
    <location>
        <begin position="66"/>
        <end position="86"/>
    </location>
</feature>
<feature type="transmembrane region" description="Helical" evidence="1">
    <location>
        <begin position="116"/>
        <end position="133"/>
    </location>
</feature>
<dbReference type="OrthoDB" id="4482242at2"/>
<dbReference type="RefSeq" id="WP_075021208.1">
    <property type="nucleotide sequence ID" value="NZ_FOVH01000004.1"/>
</dbReference>
<organism evidence="3 4">
    <name type="scientific">Actinomadura madurae</name>
    <dbReference type="NCBI Taxonomy" id="1993"/>
    <lineage>
        <taxon>Bacteria</taxon>
        <taxon>Bacillati</taxon>
        <taxon>Actinomycetota</taxon>
        <taxon>Actinomycetes</taxon>
        <taxon>Streptosporangiales</taxon>
        <taxon>Thermomonosporaceae</taxon>
        <taxon>Actinomadura</taxon>
    </lineage>
</organism>
<feature type="transmembrane region" description="Helical" evidence="1">
    <location>
        <begin position="91"/>
        <end position="110"/>
    </location>
</feature>
<feature type="transmembrane region" description="Helical" evidence="1">
    <location>
        <begin position="21"/>
        <end position="46"/>
    </location>
</feature>
<reference evidence="3 4" key="1">
    <citation type="submission" date="2016-10" db="EMBL/GenBank/DDBJ databases">
        <authorList>
            <person name="de Groot N.N."/>
        </authorList>
    </citation>
    <scope>NUCLEOTIDE SEQUENCE [LARGE SCALE GENOMIC DNA]</scope>
    <source>
        <strain evidence="3 4">DSM 43067</strain>
    </source>
</reference>
<dbReference type="Proteomes" id="UP000183413">
    <property type="component" value="Unassembled WGS sequence"/>
</dbReference>
<evidence type="ECO:0000256" key="1">
    <source>
        <dbReference type="SAM" id="Phobius"/>
    </source>
</evidence>
<dbReference type="InParanoid" id="A0A1I5F7H3"/>
<name>A0A1I5F7H3_9ACTN</name>
<keyword evidence="1" id="KW-0812">Transmembrane</keyword>
<keyword evidence="1" id="KW-0472">Membrane</keyword>
<keyword evidence="4" id="KW-1185">Reference proteome</keyword>
<keyword evidence="1" id="KW-1133">Transmembrane helix</keyword>